<gene>
    <name evidence="8 10" type="primary">tadA</name>
    <name evidence="10" type="ORF">OTERR_16050</name>
</gene>
<feature type="domain" description="CMP/dCMP-type deaminase" evidence="9">
    <location>
        <begin position="6"/>
        <end position="134"/>
    </location>
</feature>
<comment type="similarity">
    <text evidence="1">Belongs to the cytidine and deoxycytidylate deaminase family. ADAT2 subfamily.</text>
</comment>
<dbReference type="HAMAP" id="MF_00972">
    <property type="entry name" value="tRNA_aden_deaminase"/>
    <property type="match status" value="1"/>
</dbReference>
<dbReference type="EC" id="3.5.4.33" evidence="8"/>
<evidence type="ECO:0000259" key="9">
    <source>
        <dbReference type="PROSITE" id="PS51747"/>
    </source>
</evidence>
<dbReference type="KEGG" id="otr:OTERR_16050"/>
<dbReference type="GO" id="GO:0008270">
    <property type="term" value="F:zinc ion binding"/>
    <property type="evidence" value="ECO:0007669"/>
    <property type="project" value="UniProtKB-UniRule"/>
</dbReference>
<dbReference type="FunFam" id="3.40.140.10:FF:000005">
    <property type="entry name" value="tRNA-specific adenosine deaminase"/>
    <property type="match status" value="1"/>
</dbReference>
<dbReference type="Pfam" id="PF00383">
    <property type="entry name" value="dCMP_cyt_deam_1"/>
    <property type="match status" value="1"/>
</dbReference>
<dbReference type="NCBIfam" id="NF008113">
    <property type="entry name" value="PRK10860.1"/>
    <property type="match status" value="1"/>
</dbReference>
<dbReference type="EMBL" id="CP022579">
    <property type="protein sequence ID" value="QEL65081.1"/>
    <property type="molecule type" value="Genomic_DNA"/>
</dbReference>
<evidence type="ECO:0000256" key="1">
    <source>
        <dbReference type="ARBA" id="ARBA00010669"/>
    </source>
</evidence>
<dbReference type="PROSITE" id="PS00903">
    <property type="entry name" value="CYT_DCMP_DEAMINASES_1"/>
    <property type="match status" value="1"/>
</dbReference>
<accession>A0A5C1E802</accession>
<comment type="catalytic activity">
    <reaction evidence="7 8">
        <text>adenosine(34) in tRNA + H2O + H(+) = inosine(34) in tRNA + NH4(+)</text>
        <dbReference type="Rhea" id="RHEA:43168"/>
        <dbReference type="Rhea" id="RHEA-COMP:10373"/>
        <dbReference type="Rhea" id="RHEA-COMP:10374"/>
        <dbReference type="ChEBI" id="CHEBI:15377"/>
        <dbReference type="ChEBI" id="CHEBI:15378"/>
        <dbReference type="ChEBI" id="CHEBI:28938"/>
        <dbReference type="ChEBI" id="CHEBI:74411"/>
        <dbReference type="ChEBI" id="CHEBI:82852"/>
        <dbReference type="EC" id="3.5.4.33"/>
    </reaction>
</comment>
<evidence type="ECO:0000256" key="7">
    <source>
        <dbReference type="ARBA" id="ARBA00048045"/>
    </source>
</evidence>
<dbReference type="Gene3D" id="3.40.140.10">
    <property type="entry name" value="Cytidine Deaminase, domain 2"/>
    <property type="match status" value="1"/>
</dbReference>
<keyword evidence="6 8" id="KW-0862">Zinc</keyword>
<comment type="cofactor">
    <cofactor evidence="8">
        <name>Zn(2+)</name>
        <dbReference type="ChEBI" id="CHEBI:29105"/>
    </cofactor>
    <text evidence="8">Binds 1 zinc ion per subunit.</text>
</comment>
<evidence type="ECO:0000313" key="11">
    <source>
        <dbReference type="Proteomes" id="UP000323671"/>
    </source>
</evidence>
<dbReference type="CDD" id="cd01285">
    <property type="entry name" value="nucleoside_deaminase"/>
    <property type="match status" value="1"/>
</dbReference>
<keyword evidence="4 8" id="KW-0479">Metal-binding</keyword>
<evidence type="ECO:0000256" key="3">
    <source>
        <dbReference type="ARBA" id="ARBA00022694"/>
    </source>
</evidence>
<keyword evidence="3 8" id="KW-0819">tRNA processing</keyword>
<dbReference type="AlphaFoldDB" id="A0A5C1E802"/>
<evidence type="ECO:0000256" key="8">
    <source>
        <dbReference type="HAMAP-Rule" id="MF_00972"/>
    </source>
</evidence>
<dbReference type="PANTHER" id="PTHR11079">
    <property type="entry name" value="CYTOSINE DEAMINASE FAMILY MEMBER"/>
    <property type="match status" value="1"/>
</dbReference>
<dbReference type="InterPro" id="IPR016192">
    <property type="entry name" value="APOBEC/CMP_deaminase_Zn-bd"/>
</dbReference>
<comment type="subunit">
    <text evidence="2 8">Homodimer.</text>
</comment>
<name>A0A5C1E802_9RHOO</name>
<comment type="function">
    <text evidence="8">Catalyzes the deamination of adenosine to inosine at the wobble position 34 of tRNA(Arg2).</text>
</comment>
<dbReference type="InterPro" id="IPR002125">
    <property type="entry name" value="CMP_dCMP_dom"/>
</dbReference>
<dbReference type="PANTHER" id="PTHR11079:SF202">
    <property type="entry name" value="TRNA-SPECIFIC ADENOSINE DEAMINASE"/>
    <property type="match status" value="1"/>
</dbReference>
<evidence type="ECO:0000256" key="5">
    <source>
        <dbReference type="ARBA" id="ARBA00022801"/>
    </source>
</evidence>
<feature type="binding site" evidence="8">
    <location>
        <position position="57"/>
    </location>
    <ligand>
        <name>Zn(2+)</name>
        <dbReference type="ChEBI" id="CHEBI:29105"/>
        <note>catalytic</note>
    </ligand>
</feature>
<keyword evidence="5 8" id="KW-0378">Hydrolase</keyword>
<proteinExistence type="inferred from homology"/>
<feature type="binding site" evidence="8">
    <location>
        <position position="87"/>
    </location>
    <ligand>
        <name>Zn(2+)</name>
        <dbReference type="ChEBI" id="CHEBI:29105"/>
        <note>catalytic</note>
    </ligand>
</feature>
<reference evidence="10 11" key="1">
    <citation type="submission" date="2017-07" db="EMBL/GenBank/DDBJ databases">
        <title>Complete genome sequence of Oryzomicrobium terrae TPP412.</title>
        <authorList>
            <person name="Chiu L.-W."/>
            <person name="Lo K.-J."/>
            <person name="Tsai Y.-M."/>
            <person name="Lin S.-S."/>
            <person name="Kuo C.-H."/>
            <person name="Liu C.-T."/>
        </authorList>
    </citation>
    <scope>NUCLEOTIDE SEQUENCE [LARGE SCALE GENOMIC DNA]</scope>
    <source>
        <strain evidence="10 11">TPP412</strain>
    </source>
</reference>
<protein>
    <recommendedName>
        <fullName evidence="8">tRNA-specific adenosine deaminase</fullName>
        <ecNumber evidence="8">3.5.4.33</ecNumber>
    </recommendedName>
</protein>
<evidence type="ECO:0000256" key="6">
    <source>
        <dbReference type="ARBA" id="ARBA00022833"/>
    </source>
</evidence>
<feature type="active site" description="Proton donor" evidence="8">
    <location>
        <position position="59"/>
    </location>
</feature>
<dbReference type="Proteomes" id="UP000323671">
    <property type="component" value="Chromosome"/>
</dbReference>
<evidence type="ECO:0000256" key="4">
    <source>
        <dbReference type="ARBA" id="ARBA00022723"/>
    </source>
</evidence>
<dbReference type="GO" id="GO:0052717">
    <property type="term" value="F:tRNA-specific adenosine-34 deaminase activity"/>
    <property type="evidence" value="ECO:0007669"/>
    <property type="project" value="UniProtKB-UniRule"/>
</dbReference>
<evidence type="ECO:0000256" key="2">
    <source>
        <dbReference type="ARBA" id="ARBA00011738"/>
    </source>
</evidence>
<dbReference type="SUPFAM" id="SSF53927">
    <property type="entry name" value="Cytidine deaminase-like"/>
    <property type="match status" value="1"/>
</dbReference>
<evidence type="ECO:0000313" key="10">
    <source>
        <dbReference type="EMBL" id="QEL65081.1"/>
    </source>
</evidence>
<feature type="binding site" evidence="8">
    <location>
        <position position="90"/>
    </location>
    <ligand>
        <name>Zn(2+)</name>
        <dbReference type="ChEBI" id="CHEBI:29105"/>
        <note>catalytic</note>
    </ligand>
</feature>
<sequence>MSPTSLSDEFFMREALSLAQAAGCLGEVPVGAVVVKDGVIVGRGFNAPIGEHDPTAHAEVVALRDAARNLGNYRLTGCDLYVTIEPCLMCTGAIFHARIRRVVYGARDAKTGVAGSVTDLYAEEKLNHHAEIVGGVLAEECGGAVSAFFAERRKAGRAARKANKARYAAAAAGLPLADEAPAPGLVLCERSQTVEIIETIELTPLPCTGSDPE</sequence>
<dbReference type="InterPro" id="IPR028883">
    <property type="entry name" value="tRNA_aden_deaminase"/>
</dbReference>
<dbReference type="InterPro" id="IPR016193">
    <property type="entry name" value="Cytidine_deaminase-like"/>
</dbReference>
<keyword evidence="11" id="KW-1185">Reference proteome</keyword>
<dbReference type="GO" id="GO:0002100">
    <property type="term" value="P:tRNA wobble adenosine to inosine editing"/>
    <property type="evidence" value="ECO:0007669"/>
    <property type="project" value="UniProtKB-UniRule"/>
</dbReference>
<dbReference type="PROSITE" id="PS51747">
    <property type="entry name" value="CYT_DCMP_DEAMINASES_2"/>
    <property type="match status" value="1"/>
</dbReference>
<organism evidence="10 11">
    <name type="scientific">Oryzomicrobium terrae</name>
    <dbReference type="NCBI Taxonomy" id="1735038"/>
    <lineage>
        <taxon>Bacteria</taxon>
        <taxon>Pseudomonadati</taxon>
        <taxon>Pseudomonadota</taxon>
        <taxon>Betaproteobacteria</taxon>
        <taxon>Rhodocyclales</taxon>
        <taxon>Rhodocyclaceae</taxon>
        <taxon>Oryzomicrobium</taxon>
    </lineage>
</organism>